<dbReference type="Proteomes" id="UP000251075">
    <property type="component" value="Unassembled WGS sequence"/>
</dbReference>
<gene>
    <name evidence="2" type="ORF">CU669_01225</name>
</gene>
<dbReference type="CDD" id="cd05232">
    <property type="entry name" value="UDP_G4E_4_SDR_e"/>
    <property type="match status" value="1"/>
</dbReference>
<feature type="domain" description="NAD-dependent epimerase/dehydratase" evidence="1">
    <location>
        <begin position="3"/>
        <end position="225"/>
    </location>
</feature>
<dbReference type="PANTHER" id="PTHR43245">
    <property type="entry name" value="BIFUNCTIONAL POLYMYXIN RESISTANCE PROTEIN ARNA"/>
    <property type="match status" value="1"/>
</dbReference>
<dbReference type="InterPro" id="IPR050177">
    <property type="entry name" value="Lipid_A_modif_metabolic_enz"/>
</dbReference>
<keyword evidence="3" id="KW-1185">Reference proteome</keyword>
<evidence type="ECO:0000313" key="2">
    <source>
        <dbReference type="EMBL" id="RAU24000.1"/>
    </source>
</evidence>
<dbReference type="EMBL" id="PGTO01000001">
    <property type="protein sequence ID" value="RAU24000.1"/>
    <property type="molecule type" value="Genomic_DNA"/>
</dbReference>
<reference evidence="2 3" key="1">
    <citation type="submission" date="2017-11" db="EMBL/GenBank/DDBJ databases">
        <title>Draft genome sequence of magnetotactic bacterium Magnetospirillum kuznetsovii LBB-42.</title>
        <authorList>
            <person name="Grouzdev D.S."/>
            <person name="Rysina M.S."/>
            <person name="Baslerov R.V."/>
            <person name="Koziaeva V."/>
        </authorList>
    </citation>
    <scope>NUCLEOTIDE SEQUENCE [LARGE SCALE GENOMIC DNA]</scope>
    <source>
        <strain evidence="2 3">LBB-42</strain>
    </source>
</reference>
<proteinExistence type="predicted"/>
<dbReference type="AlphaFoldDB" id="A0A364P3Y4"/>
<name>A0A364P3Y4_9PROT</name>
<dbReference type="PANTHER" id="PTHR43245:SF58">
    <property type="entry name" value="BLL5923 PROTEIN"/>
    <property type="match status" value="1"/>
</dbReference>
<organism evidence="2 3">
    <name type="scientific">Paramagnetospirillum kuznetsovii</name>
    <dbReference type="NCBI Taxonomy" id="2053833"/>
    <lineage>
        <taxon>Bacteria</taxon>
        <taxon>Pseudomonadati</taxon>
        <taxon>Pseudomonadota</taxon>
        <taxon>Alphaproteobacteria</taxon>
        <taxon>Rhodospirillales</taxon>
        <taxon>Magnetospirillaceae</taxon>
        <taxon>Paramagnetospirillum</taxon>
    </lineage>
</organism>
<sequence length="318" mass="33559">MKILVTGANGFVGRPLCARLRDLGHGVAGAVRPNAVLPEGVEPRNVAGLTPTTDWSAALDGCKAVVHLAARVHVMHDRSHDPLAEFRAANVAGTLRLAEQAAQAGVGHFVFMSSIKANGEETFGTPFGPDHAAPVDAYGISKREAEQGLAEIAARTGMAVTVLRPPLVYGPGVKGNFRSLISLVARGVPLPLGLVDNRRSLIGIGNLVDAVRACLDRPAAGQARVFTLCDIETVSTAALVRRLAAALGRPARLLPIPVGLMRLAGHLVGKAAAVQRLTASLEVDLTAISDTIGWTPPDSLEYGLELTARWWRDREQDL</sequence>
<protein>
    <submittedName>
        <fullName evidence="2">NAD-dependent dehydratase</fullName>
    </submittedName>
</protein>
<evidence type="ECO:0000313" key="3">
    <source>
        <dbReference type="Proteomes" id="UP000251075"/>
    </source>
</evidence>
<evidence type="ECO:0000259" key="1">
    <source>
        <dbReference type="Pfam" id="PF01370"/>
    </source>
</evidence>
<dbReference type="SUPFAM" id="SSF51735">
    <property type="entry name" value="NAD(P)-binding Rossmann-fold domains"/>
    <property type="match status" value="1"/>
</dbReference>
<dbReference type="Pfam" id="PF01370">
    <property type="entry name" value="Epimerase"/>
    <property type="match status" value="1"/>
</dbReference>
<dbReference type="RefSeq" id="WP_112142233.1">
    <property type="nucleotide sequence ID" value="NZ_PGTO01000001.1"/>
</dbReference>
<dbReference type="OrthoDB" id="9814124at2"/>
<accession>A0A364P3Y4</accession>
<dbReference type="Gene3D" id="3.40.50.720">
    <property type="entry name" value="NAD(P)-binding Rossmann-like Domain"/>
    <property type="match status" value="1"/>
</dbReference>
<dbReference type="InterPro" id="IPR001509">
    <property type="entry name" value="Epimerase_deHydtase"/>
</dbReference>
<dbReference type="InterPro" id="IPR036291">
    <property type="entry name" value="NAD(P)-bd_dom_sf"/>
</dbReference>
<comment type="caution">
    <text evidence="2">The sequence shown here is derived from an EMBL/GenBank/DDBJ whole genome shotgun (WGS) entry which is preliminary data.</text>
</comment>